<dbReference type="PRINTS" id="PR01210">
    <property type="entry name" value="GGTRANSPTASE"/>
</dbReference>
<dbReference type="Proteomes" id="UP001162891">
    <property type="component" value="Chromosome"/>
</dbReference>
<evidence type="ECO:0000313" key="9">
    <source>
        <dbReference type="Proteomes" id="UP001162891"/>
    </source>
</evidence>
<evidence type="ECO:0000256" key="7">
    <source>
        <dbReference type="SAM" id="SignalP"/>
    </source>
</evidence>
<evidence type="ECO:0000256" key="3">
    <source>
        <dbReference type="ARBA" id="ARBA00009381"/>
    </source>
</evidence>
<dbReference type="InterPro" id="IPR043138">
    <property type="entry name" value="GGT_lsub"/>
</dbReference>
<dbReference type="InterPro" id="IPR051792">
    <property type="entry name" value="GGT_bact"/>
</dbReference>
<evidence type="ECO:0000256" key="4">
    <source>
        <dbReference type="ARBA" id="ARBA00023315"/>
    </source>
</evidence>
<keyword evidence="6" id="KW-0317">Glutathione biosynthesis</keyword>
<keyword evidence="4 6" id="KW-0012">Acyltransferase</keyword>
<comment type="catalytic activity">
    <reaction evidence="1 6">
        <text>an S-substituted glutathione + H2O = an S-substituted L-cysteinylglycine + L-glutamate</text>
        <dbReference type="Rhea" id="RHEA:59468"/>
        <dbReference type="ChEBI" id="CHEBI:15377"/>
        <dbReference type="ChEBI" id="CHEBI:29985"/>
        <dbReference type="ChEBI" id="CHEBI:90779"/>
        <dbReference type="ChEBI" id="CHEBI:143103"/>
        <dbReference type="EC" id="3.4.19.13"/>
    </reaction>
</comment>
<dbReference type="NCBIfam" id="TIGR00066">
    <property type="entry name" value="g_glut_trans"/>
    <property type="match status" value="1"/>
</dbReference>
<dbReference type="SUPFAM" id="SSF56235">
    <property type="entry name" value="N-terminal nucleophile aminohydrolases (Ntn hydrolases)"/>
    <property type="match status" value="1"/>
</dbReference>
<dbReference type="EC" id="2.3.2.2" evidence="6"/>
<evidence type="ECO:0000256" key="5">
    <source>
        <dbReference type="ARBA" id="ARBA00047417"/>
    </source>
</evidence>
<feature type="signal peptide" evidence="7">
    <location>
        <begin position="1"/>
        <end position="18"/>
    </location>
</feature>
<dbReference type="Gene3D" id="3.60.20.40">
    <property type="match status" value="1"/>
</dbReference>
<accession>A0ABN6MU95</accession>
<evidence type="ECO:0000256" key="6">
    <source>
        <dbReference type="RuleBase" id="RU368036"/>
    </source>
</evidence>
<keyword evidence="7" id="KW-0732">Signal</keyword>
<sequence length="551" mass="57171">MSLLLALLLSATATSQKGAVATAHPLASEVAAQVLRDGGNAVDAAVAAAFTLSVVEPESSGIGGGGFALVYVAREDRVYALDFREVAPGRATPEMFAGEGEGGPSRSLDGGLAVAVPGAVKGYAELARRFGTRPLPRLVEPAARIAERGFPVNPHYVRGAEARRACLAARPEAARTFLARGPDGLPAPPPPGWTLVQKDLARTLRLLGRDPEAFYRGPLAARIARAAREGGGILAPEDLARYATRERRPLEGRYRGHRIVSMPLPSSGGAIVIGLLQALEGQDPRAGGYRPVPFLHAMVEIEKQLFAGRVLLGDPAFVPAATEVVDELVSPAGARRLAAHVGERAAHVEAPAPPHDSSRTTHLSVVDAAGNAVALTTTVNFTFGSCVVVPGTGILLNDEMDDFDAAPGVANAYGAVGTGANAPAPGKIPLSSMAPTLVFGPEGKLWLAVGAPGGTTIPTTVAQVISHLVDDRMTLVQALSAPRLHHQWRPDAIQVEPDGLEAETARALAALGHAITFRDRPFANPQAVMVTKEGWREAASDPAGEGAAAAQ</sequence>
<feature type="chain" id="PRO_5047355836" description="Glutathione hydrolase proenzyme" evidence="7">
    <location>
        <begin position="19"/>
        <end position="551"/>
    </location>
</feature>
<reference evidence="9" key="1">
    <citation type="journal article" date="2022" name="Int. J. Syst. Evol. Microbiol.">
        <title>Anaeromyxobacter oryzae sp. nov., Anaeromyxobacter diazotrophicus sp. nov. and Anaeromyxobacter paludicola sp. nov., isolated from paddy soils.</title>
        <authorList>
            <person name="Itoh H."/>
            <person name="Xu Z."/>
            <person name="Mise K."/>
            <person name="Masuda Y."/>
            <person name="Ushijima N."/>
            <person name="Hayakawa C."/>
            <person name="Shiratori Y."/>
            <person name="Senoo K."/>
        </authorList>
    </citation>
    <scope>NUCLEOTIDE SEQUENCE [LARGE SCALE GENOMIC DNA]</scope>
    <source>
        <strain evidence="9">Red232</strain>
    </source>
</reference>
<dbReference type="InterPro" id="IPR000101">
    <property type="entry name" value="GGT_peptidase"/>
</dbReference>
<name>A0ABN6MU95_9BACT</name>
<comment type="subunit">
    <text evidence="6">This enzyme consists of two polypeptide chains, which are synthesized in precursor form from a single polypeptide.</text>
</comment>
<proteinExistence type="inferred from homology"/>
<dbReference type="InterPro" id="IPR029055">
    <property type="entry name" value="Ntn_hydrolases_N"/>
</dbReference>
<comment type="similarity">
    <text evidence="3 6">Belongs to the gamma-glutamyltransferase family.</text>
</comment>
<evidence type="ECO:0000256" key="2">
    <source>
        <dbReference type="ARBA" id="ARBA00001089"/>
    </source>
</evidence>
<dbReference type="EMBL" id="AP025591">
    <property type="protein sequence ID" value="BDG04066.1"/>
    <property type="molecule type" value="Genomic_DNA"/>
</dbReference>
<keyword evidence="6" id="KW-0808">Transferase</keyword>
<gene>
    <name evidence="8" type="ORF">AMOR_30620</name>
</gene>
<comment type="pathway">
    <text evidence="6">Sulfur metabolism; glutathione metabolism.</text>
</comment>
<comment type="catalytic activity">
    <reaction evidence="5 6">
        <text>an N-terminal (5-L-glutamyl)-[peptide] + an alpha-amino acid = 5-L-glutamyl amino acid + an N-terminal L-alpha-aminoacyl-[peptide]</text>
        <dbReference type="Rhea" id="RHEA:23904"/>
        <dbReference type="Rhea" id="RHEA-COMP:9780"/>
        <dbReference type="Rhea" id="RHEA-COMP:9795"/>
        <dbReference type="ChEBI" id="CHEBI:77644"/>
        <dbReference type="ChEBI" id="CHEBI:78597"/>
        <dbReference type="ChEBI" id="CHEBI:78599"/>
        <dbReference type="ChEBI" id="CHEBI:78608"/>
        <dbReference type="EC" id="2.3.2.2"/>
    </reaction>
</comment>
<dbReference type="EC" id="3.4.19.13" evidence="6"/>
<evidence type="ECO:0000256" key="1">
    <source>
        <dbReference type="ARBA" id="ARBA00001049"/>
    </source>
</evidence>
<keyword evidence="6" id="KW-0378">Hydrolase</keyword>
<dbReference type="PROSITE" id="PS00462">
    <property type="entry name" value="G_GLU_TRANSPEPTIDASE"/>
    <property type="match status" value="1"/>
</dbReference>
<dbReference type="InterPro" id="IPR055262">
    <property type="entry name" value="GGT_CS"/>
</dbReference>
<dbReference type="PANTHER" id="PTHR43199">
    <property type="entry name" value="GLUTATHIONE HYDROLASE"/>
    <property type="match status" value="1"/>
</dbReference>
<keyword evidence="6" id="KW-0865">Zymogen</keyword>
<organism evidence="8 9">
    <name type="scientific">Anaeromyxobacter oryzae</name>
    <dbReference type="NCBI Taxonomy" id="2918170"/>
    <lineage>
        <taxon>Bacteria</taxon>
        <taxon>Pseudomonadati</taxon>
        <taxon>Myxococcota</taxon>
        <taxon>Myxococcia</taxon>
        <taxon>Myxococcales</taxon>
        <taxon>Cystobacterineae</taxon>
        <taxon>Anaeromyxobacteraceae</taxon>
        <taxon>Anaeromyxobacter</taxon>
    </lineage>
</organism>
<comment type="PTM">
    <text evidence="6">Cleaved by autocatalysis into a large and a small subunit.</text>
</comment>
<protein>
    <recommendedName>
        <fullName evidence="6">Glutathione hydrolase proenzyme</fullName>
        <ecNumber evidence="6">2.3.2.2</ecNumber>
        <ecNumber evidence="6">3.4.19.13</ecNumber>
    </recommendedName>
    <component>
        <recommendedName>
            <fullName evidence="6">Glutathione hydrolase large chain</fullName>
        </recommendedName>
    </component>
    <component>
        <recommendedName>
            <fullName evidence="6">Glutathione hydrolase small chain</fullName>
        </recommendedName>
    </component>
</protein>
<evidence type="ECO:0000313" key="8">
    <source>
        <dbReference type="EMBL" id="BDG04066.1"/>
    </source>
</evidence>
<dbReference type="InterPro" id="IPR043137">
    <property type="entry name" value="GGT_ssub_C"/>
</dbReference>
<comment type="catalytic activity">
    <reaction evidence="2 6">
        <text>glutathione + H2O = L-cysteinylglycine + L-glutamate</text>
        <dbReference type="Rhea" id="RHEA:28807"/>
        <dbReference type="ChEBI" id="CHEBI:15377"/>
        <dbReference type="ChEBI" id="CHEBI:29985"/>
        <dbReference type="ChEBI" id="CHEBI:57925"/>
        <dbReference type="ChEBI" id="CHEBI:61694"/>
        <dbReference type="EC" id="3.4.19.13"/>
    </reaction>
</comment>
<dbReference type="PANTHER" id="PTHR43199:SF6">
    <property type="entry name" value="GLUTATHIONE HYDROLASE PROENZYME"/>
    <property type="match status" value="1"/>
</dbReference>
<keyword evidence="9" id="KW-1185">Reference proteome</keyword>
<dbReference type="RefSeq" id="WP_248352441.1">
    <property type="nucleotide sequence ID" value="NZ_AP025591.1"/>
</dbReference>
<dbReference type="Gene3D" id="1.10.246.130">
    <property type="match status" value="1"/>
</dbReference>
<dbReference type="Pfam" id="PF01019">
    <property type="entry name" value="G_glu_transpept"/>
    <property type="match status" value="1"/>
</dbReference>